<dbReference type="EMBL" id="JAGIOE010000002">
    <property type="protein sequence ID" value="MBP2376457.1"/>
    <property type="molecule type" value="Genomic_DNA"/>
</dbReference>
<organism evidence="1 2">
    <name type="scientific">Paeniglutamicibacter psychrophenolicus</name>
    <dbReference type="NCBI Taxonomy" id="257454"/>
    <lineage>
        <taxon>Bacteria</taxon>
        <taxon>Bacillati</taxon>
        <taxon>Actinomycetota</taxon>
        <taxon>Actinomycetes</taxon>
        <taxon>Micrococcales</taxon>
        <taxon>Micrococcaceae</taxon>
        <taxon>Paeniglutamicibacter</taxon>
    </lineage>
</organism>
<comment type="caution">
    <text evidence="1">The sequence shown here is derived from an EMBL/GenBank/DDBJ whole genome shotgun (WGS) entry which is preliminary data.</text>
</comment>
<evidence type="ECO:0000313" key="1">
    <source>
        <dbReference type="EMBL" id="MBP2376457.1"/>
    </source>
</evidence>
<proteinExistence type="predicted"/>
<gene>
    <name evidence="1" type="ORF">JOF46_004446</name>
</gene>
<sequence length="114" mass="12461">MSIDGITVSAELANTPERQQKGLSGRVDLLADQGMLFELGEPQNTEVWMFGVQIPLDVVWIRDGRVLRVDTLNPCVSDIESECQRTPSPGEIDTILEAGAGVFAHVQPGTRVDR</sequence>
<reference evidence="1 2" key="1">
    <citation type="submission" date="2021-03" db="EMBL/GenBank/DDBJ databases">
        <title>Sequencing the genomes of 1000 actinobacteria strains.</title>
        <authorList>
            <person name="Klenk H.-P."/>
        </authorList>
    </citation>
    <scope>NUCLEOTIDE SEQUENCE [LARGE SCALE GENOMIC DNA]</scope>
    <source>
        <strain evidence="1 2">DSM 15454</strain>
    </source>
</reference>
<name>A0ABS4WJS1_9MICC</name>
<dbReference type="Proteomes" id="UP000766570">
    <property type="component" value="Unassembled WGS sequence"/>
</dbReference>
<protein>
    <submittedName>
        <fullName evidence="1">Uncharacterized membrane protein (UPF0127 family)</fullName>
    </submittedName>
</protein>
<keyword evidence="2" id="KW-1185">Reference proteome</keyword>
<evidence type="ECO:0000313" key="2">
    <source>
        <dbReference type="Proteomes" id="UP000766570"/>
    </source>
</evidence>
<dbReference type="PANTHER" id="PTHR37953:SF1">
    <property type="entry name" value="UPF0127 PROTEIN MJ1496"/>
    <property type="match status" value="1"/>
</dbReference>
<dbReference type="InterPro" id="IPR003795">
    <property type="entry name" value="DUF192"/>
</dbReference>
<dbReference type="PANTHER" id="PTHR37953">
    <property type="entry name" value="UPF0127 PROTEIN MJ1496"/>
    <property type="match status" value="1"/>
</dbReference>
<dbReference type="RefSeq" id="WP_209912199.1">
    <property type="nucleotide sequence ID" value="NZ_BAAAMI010000027.1"/>
</dbReference>
<dbReference type="Pfam" id="PF02643">
    <property type="entry name" value="DUF192"/>
    <property type="match status" value="1"/>
</dbReference>
<dbReference type="Gene3D" id="2.60.120.1140">
    <property type="entry name" value="Protein of unknown function DUF192"/>
    <property type="match status" value="1"/>
</dbReference>
<dbReference type="InterPro" id="IPR038695">
    <property type="entry name" value="Saro_0823-like_sf"/>
</dbReference>
<accession>A0ABS4WJS1</accession>